<accession>A0A5B7H2W2</accession>
<protein>
    <submittedName>
        <fullName evidence="2">Uncharacterized protein</fullName>
    </submittedName>
</protein>
<feature type="compositionally biased region" description="Low complexity" evidence="1">
    <location>
        <begin position="104"/>
        <end position="121"/>
    </location>
</feature>
<feature type="region of interest" description="Disordered" evidence="1">
    <location>
        <begin position="186"/>
        <end position="219"/>
    </location>
</feature>
<comment type="caution">
    <text evidence="2">The sequence shown here is derived from an EMBL/GenBank/DDBJ whole genome shotgun (WGS) entry which is preliminary data.</text>
</comment>
<proteinExistence type="predicted"/>
<feature type="region of interest" description="Disordered" evidence="1">
    <location>
        <begin position="247"/>
        <end position="291"/>
    </location>
</feature>
<feature type="compositionally biased region" description="Gly residues" evidence="1">
    <location>
        <begin position="251"/>
        <end position="263"/>
    </location>
</feature>
<feature type="region of interest" description="Disordered" evidence="1">
    <location>
        <begin position="92"/>
        <end position="126"/>
    </location>
</feature>
<name>A0A5B7H2W2_PORTR</name>
<dbReference type="AlphaFoldDB" id="A0A5B7H2W2"/>
<evidence type="ECO:0000313" key="3">
    <source>
        <dbReference type="Proteomes" id="UP000324222"/>
    </source>
</evidence>
<dbReference type="Proteomes" id="UP000324222">
    <property type="component" value="Unassembled WGS sequence"/>
</dbReference>
<evidence type="ECO:0000313" key="2">
    <source>
        <dbReference type="EMBL" id="MPC64005.1"/>
    </source>
</evidence>
<dbReference type="EMBL" id="VSRR010021526">
    <property type="protein sequence ID" value="MPC64005.1"/>
    <property type="molecule type" value="Genomic_DNA"/>
</dbReference>
<gene>
    <name evidence="2" type="ORF">E2C01_058115</name>
</gene>
<organism evidence="2 3">
    <name type="scientific">Portunus trituberculatus</name>
    <name type="common">Swimming crab</name>
    <name type="synonym">Neptunus trituberculatus</name>
    <dbReference type="NCBI Taxonomy" id="210409"/>
    <lineage>
        <taxon>Eukaryota</taxon>
        <taxon>Metazoa</taxon>
        <taxon>Ecdysozoa</taxon>
        <taxon>Arthropoda</taxon>
        <taxon>Crustacea</taxon>
        <taxon>Multicrustacea</taxon>
        <taxon>Malacostraca</taxon>
        <taxon>Eumalacostraca</taxon>
        <taxon>Eucarida</taxon>
        <taxon>Decapoda</taxon>
        <taxon>Pleocyemata</taxon>
        <taxon>Brachyura</taxon>
        <taxon>Eubrachyura</taxon>
        <taxon>Portunoidea</taxon>
        <taxon>Portunidae</taxon>
        <taxon>Portuninae</taxon>
        <taxon>Portunus</taxon>
    </lineage>
</organism>
<feature type="compositionally biased region" description="Polar residues" evidence="1">
    <location>
        <begin position="269"/>
        <end position="291"/>
    </location>
</feature>
<reference evidence="2 3" key="1">
    <citation type="submission" date="2019-05" db="EMBL/GenBank/DDBJ databases">
        <title>Another draft genome of Portunus trituberculatus and its Hox gene families provides insights of decapod evolution.</title>
        <authorList>
            <person name="Jeong J.-H."/>
            <person name="Song I."/>
            <person name="Kim S."/>
            <person name="Choi T."/>
            <person name="Kim D."/>
            <person name="Ryu S."/>
            <person name="Kim W."/>
        </authorList>
    </citation>
    <scope>NUCLEOTIDE SEQUENCE [LARGE SCALE GENOMIC DNA]</scope>
    <source>
        <tissue evidence="2">Muscle</tissue>
    </source>
</reference>
<keyword evidence="3" id="KW-1185">Reference proteome</keyword>
<sequence length="291" mass="31196">MWEEGSDGRVFLAITVHGLFPPSFVLVFPQSHVVCGYISSLPPWTSKTSKWVPMVARDEDYCNRWWCPCLVPHSRPGCNWYDGSSPTPLLLVAPTHATPTSPLSPNDLTSPSVSSSPRTSTPLPPNVIVMQGLVGERPRVLLQSTSSSHSSGPSRTTTITTTITTTSGRVPLTMKYLVSLRVMEGGHSSDAERRVVPGHSGSISSLSPPLNIHPNPRPPPPFPSQSIIILTPSLFLLLFPTNKIERQLSKDGGGGGGGGGGDEPAGQPVRSQLLQAGRSRQTGRQLSTIER</sequence>
<evidence type="ECO:0000256" key="1">
    <source>
        <dbReference type="SAM" id="MobiDB-lite"/>
    </source>
</evidence>